<gene>
    <name evidence="1" type="ORF">ACFYY5_35075</name>
</gene>
<sequence>MVVVLCLLPRRGMVRVIRRSLVYSAADPVVLAQARATIVVPRRGAWQARYNAYGVVVDSHEVAKLRTDRTAEVSLLPGTHRVELTVNWSVADRHPSTL</sequence>
<name>A0ABW6TPM6_9NOCA</name>
<comment type="caution">
    <text evidence="1">The sequence shown here is derived from an EMBL/GenBank/DDBJ whole genome shotgun (WGS) entry which is preliminary data.</text>
</comment>
<organism evidence="1 2">
    <name type="scientific">Nocardia elegans</name>
    <dbReference type="NCBI Taxonomy" id="300029"/>
    <lineage>
        <taxon>Bacteria</taxon>
        <taxon>Bacillati</taxon>
        <taxon>Actinomycetota</taxon>
        <taxon>Actinomycetes</taxon>
        <taxon>Mycobacteriales</taxon>
        <taxon>Nocardiaceae</taxon>
        <taxon>Nocardia</taxon>
    </lineage>
</organism>
<accession>A0ABW6TPM6</accession>
<dbReference type="RefSeq" id="WP_146165399.1">
    <property type="nucleotide sequence ID" value="NZ_JBIATK010000023.1"/>
</dbReference>
<protein>
    <submittedName>
        <fullName evidence="1">Uncharacterized protein</fullName>
    </submittedName>
</protein>
<proteinExistence type="predicted"/>
<evidence type="ECO:0000313" key="2">
    <source>
        <dbReference type="Proteomes" id="UP001602089"/>
    </source>
</evidence>
<evidence type="ECO:0000313" key="1">
    <source>
        <dbReference type="EMBL" id="MFF4028080.1"/>
    </source>
</evidence>
<reference evidence="1 2" key="1">
    <citation type="submission" date="2024-10" db="EMBL/GenBank/DDBJ databases">
        <title>The Natural Products Discovery Center: Release of the First 8490 Sequenced Strains for Exploring Actinobacteria Biosynthetic Diversity.</title>
        <authorList>
            <person name="Kalkreuter E."/>
            <person name="Kautsar S.A."/>
            <person name="Yang D."/>
            <person name="Bader C.D."/>
            <person name="Teijaro C.N."/>
            <person name="Fluegel L."/>
            <person name="Davis C.M."/>
            <person name="Simpson J.R."/>
            <person name="Lauterbach L."/>
            <person name="Steele A.D."/>
            <person name="Gui C."/>
            <person name="Meng S."/>
            <person name="Li G."/>
            <person name="Viehrig K."/>
            <person name="Ye F."/>
            <person name="Su P."/>
            <person name="Kiefer A.F."/>
            <person name="Nichols A."/>
            <person name="Cepeda A.J."/>
            <person name="Yan W."/>
            <person name="Fan B."/>
            <person name="Jiang Y."/>
            <person name="Adhikari A."/>
            <person name="Zheng C.-J."/>
            <person name="Schuster L."/>
            <person name="Cowan T.M."/>
            <person name="Smanski M.J."/>
            <person name="Chevrette M.G."/>
            <person name="De Carvalho L.P.S."/>
            <person name="Shen B."/>
        </authorList>
    </citation>
    <scope>NUCLEOTIDE SEQUENCE [LARGE SCALE GENOMIC DNA]</scope>
    <source>
        <strain evidence="1 2">NPDC001867</strain>
    </source>
</reference>
<keyword evidence="2" id="KW-1185">Reference proteome</keyword>
<dbReference type="EMBL" id="JBIATK010000023">
    <property type="protein sequence ID" value="MFF4028080.1"/>
    <property type="molecule type" value="Genomic_DNA"/>
</dbReference>
<dbReference type="Proteomes" id="UP001602089">
    <property type="component" value="Unassembled WGS sequence"/>
</dbReference>